<dbReference type="OrthoDB" id="9810688at2"/>
<dbReference type="Gene3D" id="3.30.70.20">
    <property type="match status" value="3"/>
</dbReference>
<organism evidence="9 10">
    <name type="scientific">Ornatilinea apprima</name>
    <dbReference type="NCBI Taxonomy" id="1134406"/>
    <lineage>
        <taxon>Bacteria</taxon>
        <taxon>Bacillati</taxon>
        <taxon>Chloroflexota</taxon>
        <taxon>Anaerolineae</taxon>
        <taxon>Anaerolineales</taxon>
        <taxon>Anaerolineaceae</taxon>
        <taxon>Ornatilinea</taxon>
    </lineage>
</organism>
<accession>A0A0P6WSS2</accession>
<keyword evidence="1" id="KW-0813">Transport</keyword>
<comment type="caution">
    <text evidence="9">The sequence shown here is derived from an EMBL/GenBank/DDBJ whole genome shotgun (WGS) entry which is preliminary data.</text>
</comment>
<dbReference type="PROSITE" id="PS00198">
    <property type="entry name" value="4FE4S_FER_1"/>
    <property type="match status" value="1"/>
</dbReference>
<reference evidence="9 10" key="1">
    <citation type="submission" date="2015-07" db="EMBL/GenBank/DDBJ databases">
        <title>Genome sequence of Ornatilinea apprima DSM 23815.</title>
        <authorList>
            <person name="Hemp J."/>
            <person name="Ward L.M."/>
            <person name="Pace L.A."/>
            <person name="Fischer W.W."/>
        </authorList>
    </citation>
    <scope>NUCLEOTIDE SEQUENCE [LARGE SCALE GENOMIC DNA]</scope>
    <source>
        <strain evidence="9 10">P3M-1</strain>
    </source>
</reference>
<dbReference type="CDD" id="cd10550">
    <property type="entry name" value="DMSOR_beta_like"/>
    <property type="match status" value="1"/>
</dbReference>
<evidence type="ECO:0000313" key="10">
    <source>
        <dbReference type="Proteomes" id="UP000050417"/>
    </source>
</evidence>
<keyword evidence="6" id="KW-0408">Iron</keyword>
<evidence type="ECO:0000256" key="3">
    <source>
        <dbReference type="ARBA" id="ARBA00022723"/>
    </source>
</evidence>
<sequence length="159" mass="17555">MGKFIMIHPDKCTGCKNCVIACSFEKEKQFRPAAARIHVYTWEREGISVPMMCQQCSDAPCVSVCPTGAMHRVSGSSLIEYDASKCIRCRMCVQACPFGNAVYDSVTDAILKCDTCNDNPACVAACPVNAIEYIEENISTRSRKKAFAKKFKDAFQEVA</sequence>
<dbReference type="InterPro" id="IPR017900">
    <property type="entry name" value="4Fe4S_Fe_S_CS"/>
</dbReference>
<evidence type="ECO:0000256" key="4">
    <source>
        <dbReference type="ARBA" id="ARBA00022737"/>
    </source>
</evidence>
<dbReference type="GO" id="GO:0046872">
    <property type="term" value="F:metal ion binding"/>
    <property type="evidence" value="ECO:0007669"/>
    <property type="project" value="UniProtKB-KW"/>
</dbReference>
<dbReference type="Proteomes" id="UP000050417">
    <property type="component" value="Unassembled WGS sequence"/>
</dbReference>
<dbReference type="RefSeq" id="WP_075064125.1">
    <property type="nucleotide sequence ID" value="NZ_LGCL01000040.1"/>
</dbReference>
<dbReference type="SUPFAM" id="SSF54862">
    <property type="entry name" value="4Fe-4S ferredoxins"/>
    <property type="match status" value="1"/>
</dbReference>
<evidence type="ECO:0000313" key="9">
    <source>
        <dbReference type="EMBL" id="KPL72060.1"/>
    </source>
</evidence>
<evidence type="ECO:0000256" key="1">
    <source>
        <dbReference type="ARBA" id="ARBA00022448"/>
    </source>
</evidence>
<dbReference type="AlphaFoldDB" id="A0A0P6WSS2"/>
<feature type="domain" description="4Fe-4S ferredoxin-type" evidence="8">
    <location>
        <begin position="3"/>
        <end position="33"/>
    </location>
</feature>
<keyword evidence="4" id="KW-0677">Repeat</keyword>
<dbReference type="InterPro" id="IPR017896">
    <property type="entry name" value="4Fe4S_Fe-S-bd"/>
</dbReference>
<dbReference type="PANTHER" id="PTHR43177:SF5">
    <property type="entry name" value="ANAEROBIC DIMETHYL SULFOXIDE REDUCTASE CHAIN B-RELATED"/>
    <property type="match status" value="1"/>
</dbReference>
<dbReference type="PANTHER" id="PTHR43177">
    <property type="entry name" value="PROTEIN NRFC"/>
    <property type="match status" value="1"/>
</dbReference>
<keyword evidence="3" id="KW-0479">Metal-binding</keyword>
<feature type="domain" description="4Fe-4S ferredoxin-type" evidence="8">
    <location>
        <begin position="107"/>
        <end position="136"/>
    </location>
</feature>
<keyword evidence="7" id="KW-0411">Iron-sulfur</keyword>
<dbReference type="PATRIC" id="fig|1134406.4.peg.3726"/>
<keyword evidence="5" id="KW-0249">Electron transport</keyword>
<dbReference type="GO" id="GO:0051539">
    <property type="term" value="F:4 iron, 4 sulfur cluster binding"/>
    <property type="evidence" value="ECO:0007669"/>
    <property type="project" value="UniProtKB-KW"/>
</dbReference>
<dbReference type="STRING" id="1134406.ADN00_16420"/>
<dbReference type="InterPro" id="IPR050954">
    <property type="entry name" value="ET_IronSulfur_Cluster-Binding"/>
</dbReference>
<evidence type="ECO:0000256" key="5">
    <source>
        <dbReference type="ARBA" id="ARBA00022982"/>
    </source>
</evidence>
<proteinExistence type="predicted"/>
<evidence type="ECO:0000256" key="7">
    <source>
        <dbReference type="ARBA" id="ARBA00023014"/>
    </source>
</evidence>
<feature type="domain" description="4Fe-4S ferredoxin-type" evidence="8">
    <location>
        <begin position="43"/>
        <end position="75"/>
    </location>
</feature>
<keyword evidence="2" id="KW-0004">4Fe-4S</keyword>
<evidence type="ECO:0000256" key="2">
    <source>
        <dbReference type="ARBA" id="ARBA00022485"/>
    </source>
</evidence>
<dbReference type="PROSITE" id="PS51379">
    <property type="entry name" value="4FE4S_FER_2"/>
    <property type="match status" value="4"/>
</dbReference>
<name>A0A0P6WSS2_9CHLR</name>
<keyword evidence="10" id="KW-1185">Reference proteome</keyword>
<feature type="domain" description="4Fe-4S ferredoxin-type" evidence="8">
    <location>
        <begin position="77"/>
        <end position="106"/>
    </location>
</feature>
<dbReference type="Pfam" id="PF00037">
    <property type="entry name" value="Fer4"/>
    <property type="match status" value="1"/>
</dbReference>
<dbReference type="Pfam" id="PF13247">
    <property type="entry name" value="Fer4_11"/>
    <property type="match status" value="1"/>
</dbReference>
<dbReference type="EMBL" id="LGCL01000040">
    <property type="protein sequence ID" value="KPL72060.1"/>
    <property type="molecule type" value="Genomic_DNA"/>
</dbReference>
<evidence type="ECO:0000259" key="8">
    <source>
        <dbReference type="PROSITE" id="PS51379"/>
    </source>
</evidence>
<evidence type="ECO:0000256" key="6">
    <source>
        <dbReference type="ARBA" id="ARBA00023004"/>
    </source>
</evidence>
<protein>
    <submittedName>
        <fullName evidence="9">4Fe-4S ferredoxin</fullName>
    </submittedName>
</protein>
<gene>
    <name evidence="9" type="ORF">ADN00_16420</name>
</gene>